<organism evidence="1 2">
    <name type="scientific">Nephila pilipes</name>
    <name type="common">Giant wood spider</name>
    <name type="synonym">Nephila maculata</name>
    <dbReference type="NCBI Taxonomy" id="299642"/>
    <lineage>
        <taxon>Eukaryota</taxon>
        <taxon>Metazoa</taxon>
        <taxon>Ecdysozoa</taxon>
        <taxon>Arthropoda</taxon>
        <taxon>Chelicerata</taxon>
        <taxon>Arachnida</taxon>
        <taxon>Araneae</taxon>
        <taxon>Araneomorphae</taxon>
        <taxon>Entelegynae</taxon>
        <taxon>Araneoidea</taxon>
        <taxon>Nephilidae</taxon>
        <taxon>Nephila</taxon>
    </lineage>
</organism>
<evidence type="ECO:0000313" key="2">
    <source>
        <dbReference type="Proteomes" id="UP000887013"/>
    </source>
</evidence>
<sequence length="133" mass="15308">MRTILADEITCTEGLTFLRQITGWTTRHLKRPDNTTKQCWQQETHEKRNTPRLCPVAYGIGWPELLKSSASNSVVILLSGSYHCLTIFEIYNERTIPQAWVSIPLDNIKLLFDSMPPRIVVLYCSKRQCNALL</sequence>
<proteinExistence type="predicted"/>
<accession>A0A8X6P7E3</accession>
<dbReference type="AlphaFoldDB" id="A0A8X6P7E3"/>
<gene>
    <name evidence="1" type="ORF">NPIL_632731</name>
</gene>
<comment type="caution">
    <text evidence="1">The sequence shown here is derived from an EMBL/GenBank/DDBJ whole genome shotgun (WGS) entry which is preliminary data.</text>
</comment>
<name>A0A8X6P7E3_NEPPI</name>
<evidence type="ECO:0000313" key="1">
    <source>
        <dbReference type="EMBL" id="GFT55375.1"/>
    </source>
</evidence>
<dbReference type="EMBL" id="BMAW01066532">
    <property type="protein sequence ID" value="GFT55375.1"/>
    <property type="molecule type" value="Genomic_DNA"/>
</dbReference>
<keyword evidence="2" id="KW-1185">Reference proteome</keyword>
<protein>
    <submittedName>
        <fullName evidence="1">Uncharacterized protein</fullName>
    </submittedName>
</protein>
<reference evidence="1" key="1">
    <citation type="submission" date="2020-08" db="EMBL/GenBank/DDBJ databases">
        <title>Multicomponent nature underlies the extraordinary mechanical properties of spider dragline silk.</title>
        <authorList>
            <person name="Kono N."/>
            <person name="Nakamura H."/>
            <person name="Mori M."/>
            <person name="Yoshida Y."/>
            <person name="Ohtoshi R."/>
            <person name="Malay A.D."/>
            <person name="Moran D.A.P."/>
            <person name="Tomita M."/>
            <person name="Numata K."/>
            <person name="Arakawa K."/>
        </authorList>
    </citation>
    <scope>NUCLEOTIDE SEQUENCE</scope>
</reference>
<dbReference type="Proteomes" id="UP000887013">
    <property type="component" value="Unassembled WGS sequence"/>
</dbReference>